<dbReference type="EMBL" id="HBUF01168065">
    <property type="protein sequence ID" value="CAG6651532.1"/>
    <property type="molecule type" value="Transcribed_RNA"/>
</dbReference>
<feature type="transmembrane region" description="Helical" evidence="16">
    <location>
        <begin position="1315"/>
        <end position="1339"/>
    </location>
</feature>
<dbReference type="InterPro" id="IPR044492">
    <property type="entry name" value="P_typ_ATPase_HD_dom"/>
</dbReference>
<dbReference type="GO" id="GO:0005886">
    <property type="term" value="C:plasma membrane"/>
    <property type="evidence" value="ECO:0007669"/>
    <property type="project" value="TreeGrafter"/>
</dbReference>
<feature type="region of interest" description="Disordered" evidence="17">
    <location>
        <begin position="31"/>
        <end position="122"/>
    </location>
</feature>
<dbReference type="EMBL" id="HBUF01384780">
    <property type="protein sequence ID" value="CAG6731756.1"/>
    <property type="molecule type" value="Transcribed_RNA"/>
</dbReference>
<feature type="binding site" evidence="14">
    <location>
        <position position="1057"/>
    </location>
    <ligand>
        <name>ATP</name>
        <dbReference type="ChEBI" id="CHEBI:30616"/>
    </ligand>
</feature>
<feature type="domain" description="P-type ATPase A" evidence="18">
    <location>
        <begin position="261"/>
        <end position="325"/>
    </location>
</feature>
<evidence type="ECO:0000256" key="12">
    <source>
        <dbReference type="ARBA" id="ARBA00034036"/>
    </source>
</evidence>
<dbReference type="GO" id="GO:0005524">
    <property type="term" value="F:ATP binding"/>
    <property type="evidence" value="ECO:0007669"/>
    <property type="project" value="UniProtKB-UniRule"/>
</dbReference>
<evidence type="ECO:0000256" key="5">
    <source>
        <dbReference type="ARBA" id="ARBA00022723"/>
    </source>
</evidence>
<dbReference type="GO" id="GO:0016887">
    <property type="term" value="F:ATP hydrolysis activity"/>
    <property type="evidence" value="ECO:0007669"/>
    <property type="project" value="InterPro"/>
</dbReference>
<feature type="binding site" evidence="14">
    <location>
        <position position="938"/>
    </location>
    <ligand>
        <name>ATP</name>
        <dbReference type="ChEBI" id="CHEBI:30616"/>
    </ligand>
</feature>
<dbReference type="InterPro" id="IPR032631">
    <property type="entry name" value="P-type_ATPase_N"/>
</dbReference>
<dbReference type="Pfam" id="PF13246">
    <property type="entry name" value="Cation_ATPase"/>
    <property type="match status" value="1"/>
</dbReference>
<feature type="transmembrane region" description="Helical" evidence="16">
    <location>
        <begin position="1173"/>
        <end position="1193"/>
    </location>
</feature>
<dbReference type="SUPFAM" id="SSF81660">
    <property type="entry name" value="Metal cation-transporting ATPase, ATP-binding domain N"/>
    <property type="match status" value="1"/>
</dbReference>
<evidence type="ECO:0000256" key="4">
    <source>
        <dbReference type="ARBA" id="ARBA00022692"/>
    </source>
</evidence>
<dbReference type="InterPro" id="IPR008250">
    <property type="entry name" value="ATPase_P-typ_transduc_dom_A_sf"/>
</dbReference>
<keyword evidence="11 16" id="KW-0472">Membrane</keyword>
<dbReference type="FunFam" id="2.70.150.10:FF:000054">
    <property type="entry name" value="Phospholipid-transporting ATPase"/>
    <property type="match status" value="1"/>
</dbReference>
<feature type="compositionally biased region" description="Polar residues" evidence="17">
    <location>
        <begin position="70"/>
        <end position="90"/>
    </location>
</feature>
<feature type="binding site" evidence="14">
    <location>
        <position position="1086"/>
    </location>
    <ligand>
        <name>ATP</name>
        <dbReference type="ChEBI" id="CHEBI:30616"/>
    </ligand>
</feature>
<dbReference type="CDD" id="cd02073">
    <property type="entry name" value="P-type_ATPase_APLT_Dnf-like"/>
    <property type="match status" value="1"/>
</dbReference>
<dbReference type="FunFam" id="3.40.50.1000:FF:000130">
    <property type="entry name" value="Phospholipid-transporting ATPase"/>
    <property type="match status" value="1"/>
</dbReference>
<feature type="domain" description="P-type ATPase C-terminal" evidence="20">
    <location>
        <begin position="1109"/>
        <end position="1353"/>
    </location>
</feature>
<dbReference type="InterPro" id="IPR023298">
    <property type="entry name" value="ATPase_P-typ_TM_dom_sf"/>
</dbReference>
<feature type="binding site" evidence="14">
    <location>
        <position position="821"/>
    </location>
    <ligand>
        <name>ATP</name>
        <dbReference type="ChEBI" id="CHEBI:30616"/>
    </ligand>
</feature>
<feature type="binding site" evidence="15">
    <location>
        <position position="1087"/>
    </location>
    <ligand>
        <name>Mg(2+)</name>
        <dbReference type="ChEBI" id="CHEBI:18420"/>
    </ligand>
</feature>
<keyword evidence="8 15" id="KW-0460">Magnesium</keyword>
<evidence type="ECO:0000256" key="9">
    <source>
        <dbReference type="ARBA" id="ARBA00022967"/>
    </source>
</evidence>
<comment type="cofactor">
    <cofactor evidence="15">
        <name>Mg(2+)</name>
        <dbReference type="ChEBI" id="CHEBI:18420"/>
    </cofactor>
</comment>
<evidence type="ECO:0000313" key="21">
    <source>
        <dbReference type="EMBL" id="CAG6651531.1"/>
    </source>
</evidence>
<dbReference type="Pfam" id="PF16212">
    <property type="entry name" value="PhoLip_ATPase_C"/>
    <property type="match status" value="1"/>
</dbReference>
<comment type="catalytic activity">
    <reaction evidence="12 16">
        <text>ATP + H2O + phospholipidSide 1 = ADP + phosphate + phospholipidSide 2.</text>
        <dbReference type="EC" id="7.6.2.1"/>
    </reaction>
</comment>
<evidence type="ECO:0000259" key="20">
    <source>
        <dbReference type="Pfam" id="PF16212"/>
    </source>
</evidence>
<dbReference type="Gene3D" id="2.70.150.10">
    <property type="entry name" value="Calcium-transporting ATPase, cytoplasmic transduction domain A"/>
    <property type="match status" value="1"/>
</dbReference>
<evidence type="ECO:0000256" key="6">
    <source>
        <dbReference type="ARBA" id="ARBA00022741"/>
    </source>
</evidence>
<dbReference type="Pfam" id="PF00122">
    <property type="entry name" value="E1-E2_ATPase"/>
    <property type="match status" value="1"/>
</dbReference>
<feature type="binding site" evidence="14">
    <location>
        <position position="797"/>
    </location>
    <ligand>
        <name>ATP</name>
        <dbReference type="ChEBI" id="CHEBI:30616"/>
    </ligand>
</feature>
<keyword evidence="7 14" id="KW-0067">ATP-binding</keyword>
<evidence type="ECO:0000256" key="14">
    <source>
        <dbReference type="PIRSR" id="PIRSR606539-2"/>
    </source>
</evidence>
<feature type="binding site" evidence="14">
    <location>
        <position position="544"/>
    </location>
    <ligand>
        <name>ATP</name>
        <dbReference type="ChEBI" id="CHEBI:30616"/>
    </ligand>
</feature>
<feature type="binding site" evidence="14">
    <location>
        <position position="1087"/>
    </location>
    <ligand>
        <name>ATP</name>
        <dbReference type="ChEBI" id="CHEBI:30616"/>
    </ligand>
</feature>
<reference evidence="21" key="1">
    <citation type="submission" date="2021-05" db="EMBL/GenBank/DDBJ databases">
        <authorList>
            <person name="Alioto T."/>
            <person name="Alioto T."/>
            <person name="Gomez Garrido J."/>
        </authorList>
    </citation>
    <scope>NUCLEOTIDE SEQUENCE</scope>
</reference>
<dbReference type="Gene3D" id="3.40.1110.10">
    <property type="entry name" value="Calcium-transporting ATPase, cytoplasmic domain N"/>
    <property type="match status" value="1"/>
</dbReference>
<evidence type="ECO:0000256" key="2">
    <source>
        <dbReference type="ARBA" id="ARBA00004308"/>
    </source>
</evidence>
<feature type="transmembrane region" description="Helical" evidence="16">
    <location>
        <begin position="228"/>
        <end position="246"/>
    </location>
</feature>
<feature type="binding site" evidence="14">
    <location>
        <position position="859"/>
    </location>
    <ligand>
        <name>ATP</name>
        <dbReference type="ChEBI" id="CHEBI:30616"/>
    </ligand>
</feature>
<dbReference type="InterPro" id="IPR023299">
    <property type="entry name" value="ATPase_P-typ_cyto_dom_N"/>
</dbReference>
<dbReference type="GO" id="GO:0045332">
    <property type="term" value="P:phospholipid translocation"/>
    <property type="evidence" value="ECO:0007669"/>
    <property type="project" value="TreeGrafter"/>
</dbReference>
<dbReference type="NCBIfam" id="TIGR01494">
    <property type="entry name" value="ATPase_P-type"/>
    <property type="match status" value="2"/>
</dbReference>
<dbReference type="GO" id="GO:0140326">
    <property type="term" value="F:ATPase-coupled intramembrane lipid transporter activity"/>
    <property type="evidence" value="ECO:0007669"/>
    <property type="project" value="UniProtKB-EC"/>
</dbReference>
<keyword evidence="4 16" id="KW-0812">Transmembrane</keyword>
<sequence>MHSLVPEDLIKNSVIESVYYFPSTANMSETRKSHSRSISHGGIGTSLSPSSSANIVGRPSALKKGGHQRAFSQGQIIDTIRPNLTKNNARGGSRTDFILPPGHRDIETAKSNKGHSRQASRSESIYTLRQNAPLPLWRRLLLSLFNVKTEVEEKRVSMVVPNYLVVPNPTVDQHSTTTTNVVCTTKYTLWSFLPKNLLEQFHRVANLYFIMIVLLNWFPAINAFGKEIAMIPVIFVLGVTAVKDLFEDRRRRASDKRINNSTCRVYAQEDRRYKKIAWKDVRVGDLVHLSNNEVIPADILLLRSSDPLGFCYIDTCNLDGESNLKQRQVPFNFEKHHDLSVPNFFQSFIEVDPPTTKIYRFHGAIVHPSGERVLVDSDNLLLRECIVKNTDFVEGIVLYAGHDTKAMLNNNGPRYKRSTLEKKINTDIMWCVVLLVILCLIGAFGSDLWLSEFKVTLDTIPFLLIKSQSTNYEAFLTFWTFVIILQVMIPLSLYVTVEITKMAQIYYINNNIYLYDAENNKKSECRALNITEELGQVQYIFSDKTGTLTENKMIFRRCTVNGQDYDHPPDTIQKKIIPGIPPTIKKNKQLEETLETKNMQEFLIVLALCNTVVVARSPHYDKMNESGVIEPTSYLKNEQLKKMGIDGKDPSSKYQRLAESRSITPSPTPIGAEVTDKSASPTVLNRVFSNVETPQKGSPSRPKILNVPHMFLSQVNKNLDKVNRKLLNSSVLSRQSKSSPVIETIKPYFEAESPDELALVEMAFLYNCQLIKRTPVSAELLINNIKCEYQILKLLPFDSNRKCMSIIVRHPITKEIILYCKGADTSIFSKLSHTDNFVEQDVIFKTQQHLNTYARQGLRVLAMAKRALTEEQYAEWCDKCQLVQNMPNKESLIRDLFNELENNLTLVGATGIEDKLQEGVPKTIAALRSAGIIVWVLTGDKPETATNIAYSTNLFSPQMEVIKLSAKSKESAEYAINLHLREIKGNKPADNTSLDVHSSSVRSLIDQHSSVHHNRNTMKRALVIDGKTLTYILDRRSNLQKPFLELSKCCTSVLCCRVTPLQKAYIVKIVKEELKMRTLAIGDGANDVSMIQTADVGIGISGLEGRQAVMAADFSIPKFQFLQRLLLVHGHWSYTRLAHMVLYFFYKNATFVFLIFWYQLFCGFSGTMIFDQMYLMLYNLFFTSLPPLVIGIYDQDANEDILISKPHLYKKCRTGLEYRSYSFWVAMADSFYQSLVMFYVAVWSYQDSDIGIWELGMVIISSCMFSMLLQACLETQSWTIIHCVSVFISLGSFFLFCFVYNAVCLQCLNLPTNVWVLRTTVGSPIYWLVILISTVLALLPRFIMYTVITIVYPSDVLCAVMESKNIAPTQVTLPNHFLGVSWSRSTSISSIYRASEGNKTMTQVC</sequence>
<dbReference type="InterPro" id="IPR001757">
    <property type="entry name" value="P_typ_ATPase"/>
</dbReference>
<dbReference type="Pfam" id="PF16209">
    <property type="entry name" value="PhoLip_ATPase_N"/>
    <property type="match status" value="1"/>
</dbReference>
<evidence type="ECO:0000256" key="17">
    <source>
        <dbReference type="SAM" id="MobiDB-lite"/>
    </source>
</evidence>
<dbReference type="SUPFAM" id="SSF81665">
    <property type="entry name" value="Calcium ATPase, transmembrane domain M"/>
    <property type="match status" value="1"/>
</dbReference>
<feature type="transmembrane region" description="Helical" evidence="16">
    <location>
        <begin position="476"/>
        <end position="497"/>
    </location>
</feature>
<dbReference type="InterPro" id="IPR006539">
    <property type="entry name" value="P-type_ATPase_IV"/>
</dbReference>
<dbReference type="EMBL" id="HBUF01559264">
    <property type="protein sequence ID" value="CAG6761465.1"/>
    <property type="molecule type" value="Transcribed_RNA"/>
</dbReference>
<dbReference type="InterPro" id="IPR018303">
    <property type="entry name" value="ATPase_P-typ_P_site"/>
</dbReference>
<comment type="similarity">
    <text evidence="3 16">Belongs to the cation transport ATPase (P-type) (TC 3.A.3) family. Type IV subfamily.</text>
</comment>
<dbReference type="NCBIfam" id="TIGR01652">
    <property type="entry name" value="ATPase-Plipid"/>
    <property type="match status" value="1"/>
</dbReference>
<dbReference type="SUPFAM" id="SSF56784">
    <property type="entry name" value="HAD-like"/>
    <property type="match status" value="1"/>
</dbReference>
<feature type="binding site" evidence="14">
    <location>
        <position position="756"/>
    </location>
    <ligand>
        <name>ATP</name>
        <dbReference type="ChEBI" id="CHEBI:30616"/>
    </ligand>
</feature>
<evidence type="ECO:0000259" key="18">
    <source>
        <dbReference type="Pfam" id="PF00122"/>
    </source>
</evidence>
<feature type="binding site" evidence="14">
    <location>
        <position position="545"/>
    </location>
    <ligand>
        <name>ATP</name>
        <dbReference type="ChEBI" id="CHEBI:30616"/>
    </ligand>
</feature>
<dbReference type="InterPro" id="IPR036412">
    <property type="entry name" value="HAD-like_sf"/>
</dbReference>
<evidence type="ECO:0000259" key="19">
    <source>
        <dbReference type="Pfam" id="PF16209"/>
    </source>
</evidence>
<dbReference type="Gene3D" id="3.40.50.1000">
    <property type="entry name" value="HAD superfamily/HAD-like"/>
    <property type="match status" value="1"/>
</dbReference>
<dbReference type="EMBL" id="HBUF01274825">
    <property type="protein sequence ID" value="CAG6686090.1"/>
    <property type="molecule type" value="Transcribed_RNA"/>
</dbReference>
<dbReference type="PROSITE" id="PS00154">
    <property type="entry name" value="ATPASE_E1_E2"/>
    <property type="match status" value="1"/>
</dbReference>
<evidence type="ECO:0000256" key="7">
    <source>
        <dbReference type="ARBA" id="ARBA00022840"/>
    </source>
</evidence>
<keyword evidence="9 16" id="KW-1278">Translocase</keyword>
<dbReference type="EMBL" id="HBUF01168064">
    <property type="protein sequence ID" value="CAG6651531.1"/>
    <property type="molecule type" value="Transcribed_RNA"/>
</dbReference>
<keyword evidence="5 15" id="KW-0479">Metal-binding</keyword>
<keyword evidence="6 14" id="KW-0547">Nucleotide-binding</keyword>
<dbReference type="PANTHER" id="PTHR24092:SF218">
    <property type="entry name" value="PHOSPHOLIPID-TRANSPORTING ATPASE"/>
    <property type="match status" value="1"/>
</dbReference>
<feature type="transmembrane region" description="Helical" evidence="16">
    <location>
        <begin position="1141"/>
        <end position="1161"/>
    </location>
</feature>
<feature type="binding site" evidence="15">
    <location>
        <position position="543"/>
    </location>
    <ligand>
        <name>Mg(2+)</name>
        <dbReference type="ChEBI" id="CHEBI:18420"/>
    </ligand>
</feature>
<dbReference type="InterPro" id="IPR023214">
    <property type="entry name" value="HAD_sf"/>
</dbReference>
<dbReference type="FunFam" id="3.40.50.1000:FF:000001">
    <property type="entry name" value="Phospholipid-transporting ATPase IC"/>
    <property type="match status" value="1"/>
</dbReference>
<feature type="binding site" evidence="14">
    <location>
        <position position="940"/>
    </location>
    <ligand>
        <name>ATP</name>
        <dbReference type="ChEBI" id="CHEBI:30616"/>
    </ligand>
</feature>
<accession>A0A8D8RIW5</accession>
<dbReference type="SFLD" id="SFLDG00002">
    <property type="entry name" value="C1.7:_P-type_atpase_like"/>
    <property type="match status" value="1"/>
</dbReference>
<feature type="transmembrane region" description="Helical" evidence="16">
    <location>
        <begin position="1281"/>
        <end position="1303"/>
    </location>
</feature>
<evidence type="ECO:0000256" key="3">
    <source>
        <dbReference type="ARBA" id="ARBA00008109"/>
    </source>
</evidence>
<evidence type="ECO:0000256" key="1">
    <source>
        <dbReference type="ARBA" id="ARBA00004141"/>
    </source>
</evidence>
<dbReference type="GO" id="GO:0000287">
    <property type="term" value="F:magnesium ion binding"/>
    <property type="evidence" value="ECO:0007669"/>
    <property type="project" value="UniProtKB-UniRule"/>
</dbReference>
<evidence type="ECO:0000256" key="11">
    <source>
        <dbReference type="ARBA" id="ARBA00023136"/>
    </source>
</evidence>
<feature type="binding site" evidence="14">
    <location>
        <position position="939"/>
    </location>
    <ligand>
        <name>ATP</name>
        <dbReference type="ChEBI" id="CHEBI:30616"/>
    </ligand>
</feature>
<comment type="subcellular location">
    <subcellularLocation>
        <location evidence="2">Endomembrane system</location>
    </subcellularLocation>
    <subcellularLocation>
        <location evidence="1 16">Membrane</location>
        <topology evidence="1 16">Multi-pass membrane protein</topology>
    </subcellularLocation>
</comment>
<feature type="transmembrane region" description="Helical" evidence="16">
    <location>
        <begin position="1221"/>
        <end position="1244"/>
    </location>
</feature>
<feature type="transmembrane region" description="Helical" evidence="16">
    <location>
        <begin position="1250"/>
        <end position="1269"/>
    </location>
</feature>
<evidence type="ECO:0000256" key="15">
    <source>
        <dbReference type="PIRSR" id="PIRSR606539-3"/>
    </source>
</evidence>
<dbReference type="EMBL" id="HBUF01168066">
    <property type="protein sequence ID" value="CAG6651533.1"/>
    <property type="molecule type" value="Transcribed_RNA"/>
</dbReference>
<keyword evidence="10 16" id="KW-1133">Transmembrane helix</keyword>
<dbReference type="SFLD" id="SFLDF00027">
    <property type="entry name" value="p-type_atpase"/>
    <property type="match status" value="1"/>
</dbReference>
<organism evidence="21">
    <name type="scientific">Cacopsylla melanoneura</name>
    <dbReference type="NCBI Taxonomy" id="428564"/>
    <lineage>
        <taxon>Eukaryota</taxon>
        <taxon>Metazoa</taxon>
        <taxon>Ecdysozoa</taxon>
        <taxon>Arthropoda</taxon>
        <taxon>Hexapoda</taxon>
        <taxon>Insecta</taxon>
        <taxon>Pterygota</taxon>
        <taxon>Neoptera</taxon>
        <taxon>Paraneoptera</taxon>
        <taxon>Hemiptera</taxon>
        <taxon>Sternorrhyncha</taxon>
        <taxon>Psylloidea</taxon>
        <taxon>Psyllidae</taxon>
        <taxon>Psyllinae</taxon>
        <taxon>Cacopsylla</taxon>
    </lineage>
</organism>
<dbReference type="PRINTS" id="PR00119">
    <property type="entry name" value="CATATPASE"/>
</dbReference>
<dbReference type="SUPFAM" id="SSF81653">
    <property type="entry name" value="Calcium ATPase, transduction domain A"/>
    <property type="match status" value="1"/>
</dbReference>
<feature type="binding site" evidence="15">
    <location>
        <position position="545"/>
    </location>
    <ligand>
        <name>Mg(2+)</name>
        <dbReference type="ChEBI" id="CHEBI:18420"/>
    </ligand>
</feature>
<dbReference type="PANTHER" id="PTHR24092">
    <property type="entry name" value="PROBABLE PHOSPHOLIPID-TRANSPORTING ATPASE"/>
    <property type="match status" value="1"/>
</dbReference>
<dbReference type="EC" id="7.6.2.1" evidence="16"/>
<dbReference type="InterPro" id="IPR059000">
    <property type="entry name" value="ATPase_P-type_domA"/>
</dbReference>
<evidence type="ECO:0000256" key="8">
    <source>
        <dbReference type="ARBA" id="ARBA00022842"/>
    </source>
</evidence>
<evidence type="ECO:0000256" key="16">
    <source>
        <dbReference type="RuleBase" id="RU362033"/>
    </source>
</evidence>
<feature type="transmembrane region" description="Helical" evidence="16">
    <location>
        <begin position="424"/>
        <end position="444"/>
    </location>
</feature>
<dbReference type="InterPro" id="IPR032630">
    <property type="entry name" value="P_typ_ATPase_c"/>
</dbReference>
<feature type="domain" description="P-type ATPase N-terminal" evidence="19">
    <location>
        <begin position="177"/>
        <end position="228"/>
    </location>
</feature>
<feature type="binding site" evidence="15">
    <location>
        <position position="1083"/>
    </location>
    <ligand>
        <name>Mg(2+)</name>
        <dbReference type="ChEBI" id="CHEBI:18420"/>
    </ligand>
</feature>
<dbReference type="SFLD" id="SFLDS00003">
    <property type="entry name" value="Haloacid_Dehalogenase"/>
    <property type="match status" value="1"/>
</dbReference>
<proteinExistence type="inferred from homology"/>
<name>A0A8D8RIW5_9HEMI</name>
<evidence type="ECO:0000256" key="13">
    <source>
        <dbReference type="PIRSR" id="PIRSR606539-1"/>
    </source>
</evidence>
<feature type="active site" description="4-aspartylphosphate intermediate" evidence="13">
    <location>
        <position position="543"/>
    </location>
</feature>
<feature type="binding site" evidence="14">
    <location>
        <position position="543"/>
    </location>
    <ligand>
        <name>ATP</name>
        <dbReference type="ChEBI" id="CHEBI:30616"/>
    </ligand>
</feature>
<evidence type="ECO:0000256" key="10">
    <source>
        <dbReference type="ARBA" id="ARBA00022989"/>
    </source>
</evidence>
<feature type="binding site" evidence="14">
    <location>
        <position position="1063"/>
    </location>
    <ligand>
        <name>ATP</name>
        <dbReference type="ChEBI" id="CHEBI:30616"/>
    </ligand>
</feature>
<protein>
    <recommendedName>
        <fullName evidence="16">Phospholipid-transporting ATPase</fullName>
        <ecNumber evidence="16">7.6.2.1</ecNumber>
    </recommendedName>
</protein>